<dbReference type="RefSeq" id="WP_177217004.1">
    <property type="nucleotide sequence ID" value="NZ_FOWW01000012.1"/>
</dbReference>
<dbReference type="Proteomes" id="UP000198727">
    <property type="component" value="Unassembled WGS sequence"/>
</dbReference>
<keyword evidence="2" id="KW-1185">Reference proteome</keyword>
<accession>A0A1I6ADZ0</accession>
<evidence type="ECO:0000313" key="1">
    <source>
        <dbReference type="EMBL" id="SFQ66833.1"/>
    </source>
</evidence>
<dbReference type="AlphaFoldDB" id="A0A1I6ADZ0"/>
<evidence type="ECO:0000313" key="2">
    <source>
        <dbReference type="Proteomes" id="UP000198727"/>
    </source>
</evidence>
<reference evidence="2" key="1">
    <citation type="submission" date="2016-10" db="EMBL/GenBank/DDBJ databases">
        <authorList>
            <person name="Varghese N."/>
            <person name="Submissions S."/>
        </authorList>
    </citation>
    <scope>NUCLEOTIDE SEQUENCE [LARGE SCALE GENOMIC DNA]</scope>
    <source>
        <strain evidence="2">CGMCC 4.5579</strain>
    </source>
</reference>
<dbReference type="EMBL" id="FOWW01000012">
    <property type="protein sequence ID" value="SFQ66833.1"/>
    <property type="molecule type" value="Genomic_DNA"/>
</dbReference>
<sequence>MSTTFDVRIWKLREKVGRRGRKSYTVRWTVAGREWSKSYATKALAESFRAKLVTAQKEEEAFRAVDGLPVSAGREVDERSWFAFAQQYVDMK</sequence>
<protein>
    <submittedName>
        <fullName evidence="1">Uncharacterized protein</fullName>
    </submittedName>
</protein>
<dbReference type="STRING" id="587909.SAMN05421810_11236"/>
<gene>
    <name evidence="1" type="ORF">SAMN05421810_11236</name>
</gene>
<proteinExistence type="predicted"/>
<organism evidence="1 2">
    <name type="scientific">Amycolatopsis arida</name>
    <dbReference type="NCBI Taxonomy" id="587909"/>
    <lineage>
        <taxon>Bacteria</taxon>
        <taxon>Bacillati</taxon>
        <taxon>Actinomycetota</taxon>
        <taxon>Actinomycetes</taxon>
        <taxon>Pseudonocardiales</taxon>
        <taxon>Pseudonocardiaceae</taxon>
        <taxon>Amycolatopsis</taxon>
    </lineage>
</organism>
<name>A0A1I6ADZ0_9PSEU</name>